<name>A0A075MMJ7_9ARCH</name>
<proteinExistence type="predicted"/>
<keyword evidence="3" id="KW-1185">Reference proteome</keyword>
<dbReference type="OrthoDB" id="30861at2157"/>
<dbReference type="EMBL" id="CP007174">
    <property type="protein sequence ID" value="AIF82360.1"/>
    <property type="molecule type" value="Genomic_DNA"/>
</dbReference>
<dbReference type="Gene3D" id="2.10.260.10">
    <property type="match status" value="1"/>
</dbReference>
<accession>A0A075MMJ7</accession>
<evidence type="ECO:0000313" key="2">
    <source>
        <dbReference type="EMBL" id="AIF82360.1"/>
    </source>
</evidence>
<dbReference type="KEGG" id="nev:NTE_00278"/>
<dbReference type="PANTHER" id="PTHR34860">
    <property type="entry name" value="REPRESSOR-LIKE PROTEIN SSO7C3"/>
    <property type="match status" value="1"/>
</dbReference>
<dbReference type="SMART" id="SM00966">
    <property type="entry name" value="SpoVT_AbrB"/>
    <property type="match status" value="1"/>
</dbReference>
<dbReference type="InterPro" id="IPR007159">
    <property type="entry name" value="SpoVT-AbrB_dom"/>
</dbReference>
<dbReference type="InterPro" id="IPR052975">
    <property type="entry name" value="Repressor-like_regulatory"/>
</dbReference>
<dbReference type="SUPFAM" id="SSF89447">
    <property type="entry name" value="AbrB/MazE/MraZ-like"/>
    <property type="match status" value="1"/>
</dbReference>
<dbReference type="PANTHER" id="PTHR34860:SF6">
    <property type="entry name" value="REPRESSOR-LIKE PROTEIN SSO7C3"/>
    <property type="match status" value="1"/>
</dbReference>
<dbReference type="Proteomes" id="UP000028194">
    <property type="component" value="Chromosome"/>
</dbReference>
<dbReference type="Pfam" id="PF04014">
    <property type="entry name" value="MazE_antitoxin"/>
    <property type="match status" value="1"/>
</dbReference>
<feature type="domain" description="SpoVT-AbrB" evidence="1">
    <location>
        <begin position="1"/>
        <end position="47"/>
    </location>
</feature>
<dbReference type="GeneID" id="41596186"/>
<reference evidence="2 3" key="1">
    <citation type="journal article" date="2014" name="PLoS ONE">
        <title>Genome Sequence of Candidatus Nitrososphaera evergladensis from Group I.1b Enriched from Everglades Soil Reveals Novel Genomic Features of the Ammonia-Oxidizing Archaea.</title>
        <authorList>
            <person name="Zhalnina K.V."/>
            <person name="Dias R."/>
            <person name="Leonard M.T."/>
            <person name="Dorr de Quadros P."/>
            <person name="Camargo F.A."/>
            <person name="Drew J.C."/>
            <person name="Farmerie W.G."/>
            <person name="Daroub S.H."/>
            <person name="Triplett E.W."/>
        </authorList>
    </citation>
    <scope>NUCLEOTIDE SEQUENCE [LARGE SCALE GENOMIC DNA]</scope>
    <source>
        <strain evidence="2 3">SR1</strain>
    </source>
</reference>
<dbReference type="NCBIfam" id="TIGR01439">
    <property type="entry name" value="lp_hng_hel_AbrB"/>
    <property type="match status" value="1"/>
</dbReference>
<dbReference type="InterPro" id="IPR037914">
    <property type="entry name" value="SpoVT-AbrB_sf"/>
</dbReference>
<gene>
    <name evidence="2" type="ORF">NTE_00278</name>
</gene>
<organism evidence="2 3">
    <name type="scientific">Candidatus Nitrososphaera evergladensis SR1</name>
    <dbReference type="NCBI Taxonomy" id="1459636"/>
    <lineage>
        <taxon>Archaea</taxon>
        <taxon>Nitrososphaerota</taxon>
        <taxon>Nitrososphaeria</taxon>
        <taxon>Nitrososphaerales</taxon>
        <taxon>Nitrososphaeraceae</taxon>
        <taxon>Nitrososphaera</taxon>
    </lineage>
</organism>
<evidence type="ECO:0000313" key="3">
    <source>
        <dbReference type="Proteomes" id="UP000028194"/>
    </source>
</evidence>
<dbReference type="GO" id="GO:0003677">
    <property type="term" value="F:DNA binding"/>
    <property type="evidence" value="ECO:0007669"/>
    <property type="project" value="InterPro"/>
</dbReference>
<dbReference type="RefSeq" id="WP_148699359.1">
    <property type="nucleotide sequence ID" value="NZ_CP007174.1"/>
</dbReference>
<dbReference type="PROSITE" id="PS51740">
    <property type="entry name" value="SPOVT_ABRB"/>
    <property type="match status" value="1"/>
</dbReference>
<dbReference type="AlphaFoldDB" id="A0A075MMJ7"/>
<sequence length="92" mass="10512">MQKVKVSPKGQVVIPKPLRDKFGIRKGDEVVVKESRRGILVMKREEDPLKAMIGLFEGKANRPSTEMVREIRKQSEARIKKEAKKDQAVREG</sequence>
<dbReference type="HOGENOM" id="CLU_158484_9_0_2"/>
<evidence type="ECO:0000259" key="1">
    <source>
        <dbReference type="PROSITE" id="PS51740"/>
    </source>
</evidence>
<protein>
    <submittedName>
        <fullName evidence="2">Looped-hinge helix DNA binding domain, AbrB family</fullName>
    </submittedName>
</protein>